<proteinExistence type="predicted"/>
<keyword evidence="1" id="KW-0732">Signal</keyword>
<dbReference type="EMBL" id="JAUOPU010000018">
    <property type="protein sequence ID" value="MDO6544001.1"/>
    <property type="molecule type" value="Genomic_DNA"/>
</dbReference>
<dbReference type="Proteomes" id="UP001170624">
    <property type="component" value="Unassembled WGS sequence"/>
</dbReference>
<evidence type="ECO:0000256" key="1">
    <source>
        <dbReference type="SAM" id="SignalP"/>
    </source>
</evidence>
<feature type="chain" id="PRO_5043914017" description="Peptidase M10 metallopeptidase domain-containing protein" evidence="1">
    <location>
        <begin position="24"/>
        <end position="267"/>
    </location>
</feature>
<evidence type="ECO:0000313" key="2">
    <source>
        <dbReference type="EMBL" id="MDO6544001.1"/>
    </source>
</evidence>
<accession>A0AAW7Y8C8</accession>
<reference evidence="2" key="1">
    <citation type="submission" date="2023-07" db="EMBL/GenBank/DDBJ databases">
        <title>Genome content predicts the carbon catabolic preferences of heterotrophic bacteria.</title>
        <authorList>
            <person name="Gralka M."/>
        </authorList>
    </citation>
    <scope>NUCLEOTIDE SEQUENCE</scope>
    <source>
        <strain evidence="2">G2M05</strain>
    </source>
</reference>
<gene>
    <name evidence="2" type="ORF">Q4568_15760</name>
</gene>
<sequence>MKFTHMKKASILALSTLLLTACGGDSDDKAKAESVDDQKLLSLVQKTNYSTGFPPLFSDQMWGSTFEQQGIVRFDISDQIPLYYVSKDGSNPPAVIVNGIKAIEDRLGDIFTDFTLITEDLSVYRDNQNTQENVGNGTFSADTFKNSHGIIGGLVVAQGTGYYSKAFSDNPQSMCANASTAPYDGSMAILIDPTSTYSNDTLLWVNMGNGQCSWDSDIVTHEAAHALGMFNHLDGYFGSWSATAMDVLSTLYGNPAGTPYSSLVPKR</sequence>
<comment type="caution">
    <text evidence="2">The sequence shown here is derived from an EMBL/GenBank/DDBJ whole genome shotgun (WGS) entry which is preliminary data.</text>
</comment>
<dbReference type="PROSITE" id="PS51257">
    <property type="entry name" value="PROKAR_LIPOPROTEIN"/>
    <property type="match status" value="1"/>
</dbReference>
<name>A0AAW7Y8C8_9GAMM</name>
<evidence type="ECO:0008006" key="4">
    <source>
        <dbReference type="Google" id="ProtNLM"/>
    </source>
</evidence>
<feature type="signal peptide" evidence="1">
    <location>
        <begin position="1"/>
        <end position="23"/>
    </location>
</feature>
<evidence type="ECO:0000313" key="3">
    <source>
        <dbReference type="Proteomes" id="UP001170624"/>
    </source>
</evidence>
<protein>
    <recommendedName>
        <fullName evidence="4">Peptidase M10 metallopeptidase domain-containing protein</fullName>
    </recommendedName>
</protein>
<dbReference type="RefSeq" id="WP_303500425.1">
    <property type="nucleotide sequence ID" value="NZ_JAUOPU010000018.1"/>
</dbReference>
<organism evidence="2 3">
    <name type="scientific">Photobacterium sanguinicancri</name>
    <dbReference type="NCBI Taxonomy" id="875932"/>
    <lineage>
        <taxon>Bacteria</taxon>
        <taxon>Pseudomonadati</taxon>
        <taxon>Pseudomonadota</taxon>
        <taxon>Gammaproteobacteria</taxon>
        <taxon>Vibrionales</taxon>
        <taxon>Vibrionaceae</taxon>
        <taxon>Photobacterium</taxon>
    </lineage>
</organism>
<dbReference type="AlphaFoldDB" id="A0AAW7Y8C8"/>